<dbReference type="EMBL" id="JBDLNU010000001">
    <property type="protein sequence ID" value="MFM1727001.1"/>
    <property type="molecule type" value="Genomic_DNA"/>
</dbReference>
<dbReference type="PRINTS" id="PR00033">
    <property type="entry name" value="HTHASNC"/>
</dbReference>
<feature type="domain" description="HTH asnC-type" evidence="4">
    <location>
        <begin position="177"/>
        <end position="223"/>
    </location>
</feature>
<keyword evidence="1" id="KW-0805">Transcription regulation</keyword>
<dbReference type="SUPFAM" id="SSF54909">
    <property type="entry name" value="Dimeric alpha+beta barrel"/>
    <property type="match status" value="2"/>
</dbReference>
<dbReference type="InterPro" id="IPR000485">
    <property type="entry name" value="AsnC-type_HTH_dom"/>
</dbReference>
<dbReference type="InterPro" id="IPR011008">
    <property type="entry name" value="Dimeric_a/b-barrel"/>
</dbReference>
<gene>
    <name evidence="5" type="ORF">ABEU19_000450</name>
</gene>
<comment type="caution">
    <text evidence="5">The sequence shown here is derived from an EMBL/GenBank/DDBJ whole genome shotgun (WGS) entry which is preliminary data.</text>
</comment>
<evidence type="ECO:0000256" key="2">
    <source>
        <dbReference type="ARBA" id="ARBA00023125"/>
    </source>
</evidence>
<proteinExistence type="predicted"/>
<dbReference type="PANTHER" id="PTHR30154">
    <property type="entry name" value="LEUCINE-RESPONSIVE REGULATORY PROTEIN"/>
    <property type="match status" value="1"/>
</dbReference>
<dbReference type="Gene3D" id="3.30.70.920">
    <property type="match status" value="2"/>
</dbReference>
<organism evidence="5 6">
    <name type="scientific">Prescottella soli</name>
    <dbReference type="NCBI Taxonomy" id="1543852"/>
    <lineage>
        <taxon>Bacteria</taxon>
        <taxon>Bacillati</taxon>
        <taxon>Actinomycetota</taxon>
        <taxon>Actinomycetes</taxon>
        <taxon>Mycobacteriales</taxon>
        <taxon>Nocardiaceae</taxon>
        <taxon>Prescottella</taxon>
    </lineage>
</organism>
<dbReference type="PANTHER" id="PTHR30154:SF34">
    <property type="entry name" value="TRANSCRIPTIONAL REGULATOR AZLB"/>
    <property type="match status" value="1"/>
</dbReference>
<evidence type="ECO:0000313" key="6">
    <source>
        <dbReference type="Proteomes" id="UP001629744"/>
    </source>
</evidence>
<dbReference type="SMART" id="SM00344">
    <property type="entry name" value="HTH_ASNC"/>
    <property type="match status" value="2"/>
</dbReference>
<reference evidence="5 6" key="1">
    <citation type="submission" date="2023-11" db="EMBL/GenBank/DDBJ databases">
        <authorList>
            <person name="Val-Calvo J."/>
            <person name="Scortti M."/>
            <person name="Vazquez-Boland J."/>
        </authorList>
    </citation>
    <scope>NUCLEOTIDE SEQUENCE [LARGE SCALE GENOMIC DNA]</scope>
    <source>
        <strain evidence="5 6">DSM 46662</strain>
    </source>
</reference>
<dbReference type="RefSeq" id="WP_348608992.1">
    <property type="nucleotide sequence ID" value="NZ_CP157276.1"/>
</dbReference>
<keyword evidence="3" id="KW-0804">Transcription</keyword>
<keyword evidence="6" id="KW-1185">Reference proteome</keyword>
<dbReference type="Proteomes" id="UP001629744">
    <property type="component" value="Unassembled WGS sequence"/>
</dbReference>
<sequence>MNAQVGSELDIAIVDALQMNPRADWAVLAQTLRHTPKTLARRWRALSDDGSAWIALVPGPAFVRYGCVAFVTVTCRPQLKRAVAAALVAEPAIVSVSSTSGEADFLLDVFVPTLDGLTRLLDERIDPIEGIVSVTAMVVLATFREGSRWRVQALDLHQSARLSKPRPVNPRRPVPPLDDLDRRLLEALVDDGRRSWTDLSEHCGTTGPTARRRVERMIGSGRIALRCEGAPAVTGPVVPTTFMISAPPDQLNTIGESLAGLPKCRVVEAITGRSNILLTMWLRSTADIAAFAAALARELPGVEITDTFVTLRTHKRGGFVLDADGRAGDVVTSTSIFADIDVP</sequence>
<dbReference type="InterPro" id="IPR019888">
    <property type="entry name" value="Tscrpt_reg_AsnC-like"/>
</dbReference>
<dbReference type="PROSITE" id="PS50956">
    <property type="entry name" value="HTH_ASNC_2"/>
    <property type="match status" value="1"/>
</dbReference>
<accession>A0ABW9FQR2</accession>
<dbReference type="InterPro" id="IPR019887">
    <property type="entry name" value="Tscrpt_reg_AsnC/Lrp_C"/>
</dbReference>
<name>A0ABW9FQR2_9NOCA</name>
<evidence type="ECO:0000256" key="3">
    <source>
        <dbReference type="ARBA" id="ARBA00023163"/>
    </source>
</evidence>
<dbReference type="Pfam" id="PF13404">
    <property type="entry name" value="HTH_AsnC-type"/>
    <property type="match status" value="1"/>
</dbReference>
<dbReference type="InterPro" id="IPR036390">
    <property type="entry name" value="WH_DNA-bd_sf"/>
</dbReference>
<protein>
    <submittedName>
        <fullName evidence="5">Lrp/AsnC family transcriptional regulator</fullName>
    </submittedName>
</protein>
<dbReference type="Gene3D" id="1.10.10.10">
    <property type="entry name" value="Winged helix-like DNA-binding domain superfamily/Winged helix DNA-binding domain"/>
    <property type="match status" value="2"/>
</dbReference>
<evidence type="ECO:0000259" key="4">
    <source>
        <dbReference type="PROSITE" id="PS50956"/>
    </source>
</evidence>
<evidence type="ECO:0000256" key="1">
    <source>
        <dbReference type="ARBA" id="ARBA00023015"/>
    </source>
</evidence>
<dbReference type="InterPro" id="IPR036388">
    <property type="entry name" value="WH-like_DNA-bd_sf"/>
</dbReference>
<dbReference type="SUPFAM" id="SSF46785">
    <property type="entry name" value="Winged helix' DNA-binding domain"/>
    <property type="match status" value="1"/>
</dbReference>
<evidence type="ECO:0000313" key="5">
    <source>
        <dbReference type="EMBL" id="MFM1727001.1"/>
    </source>
</evidence>
<keyword evidence="2" id="KW-0238">DNA-binding</keyword>
<dbReference type="Pfam" id="PF01037">
    <property type="entry name" value="AsnC_trans_reg"/>
    <property type="match status" value="2"/>
</dbReference>